<dbReference type="PANTHER" id="PTHR47371:SF3">
    <property type="entry name" value="PHOSPHOGLYCEROL TRANSFERASE I"/>
    <property type="match status" value="1"/>
</dbReference>
<evidence type="ECO:0000256" key="1">
    <source>
        <dbReference type="ARBA" id="ARBA00004651"/>
    </source>
</evidence>
<evidence type="ECO:0000256" key="4">
    <source>
        <dbReference type="ARBA" id="ARBA00022989"/>
    </source>
</evidence>
<evidence type="ECO:0000313" key="12">
    <source>
        <dbReference type="Proteomes" id="UP000244450"/>
    </source>
</evidence>
<keyword evidence="7" id="KW-0464">Manganese</keyword>
<dbReference type="OrthoDB" id="9777768at2"/>
<dbReference type="CDD" id="cd16015">
    <property type="entry name" value="LTA_synthase"/>
    <property type="match status" value="1"/>
</dbReference>
<dbReference type="Gene3D" id="3.30.1120.80">
    <property type="match status" value="1"/>
</dbReference>
<evidence type="ECO:0000256" key="9">
    <source>
        <dbReference type="SAM" id="Phobius"/>
    </source>
</evidence>
<dbReference type="AlphaFoldDB" id="A0A2T7BMX6"/>
<feature type="binding site" evidence="8">
    <location>
        <position position="342"/>
    </location>
    <ligand>
        <name>Mn(2+)</name>
        <dbReference type="ChEBI" id="CHEBI:29035"/>
    </ligand>
</feature>
<evidence type="ECO:0000256" key="3">
    <source>
        <dbReference type="ARBA" id="ARBA00022692"/>
    </source>
</evidence>
<sequence>MISMFKTRFSVVGMILILVLCISTITRVVLFAATPSTGMHFGQWLGAMLLGFVYDCAVASFVIIPFVLQLWLQNDFMYRRKVMPWVVAGFAGLLSLLLFTHVVPTDYNKDLSRGVILYIALRFAIYVFLYFMPPSFRLRWRTGVLYFFTVLVTFLLLFNSVSEWFFWQEFSTRYNFIAVDYLVYTTEVLGNIGESYPIVPIVSVVLLLAITIVVWKRQYIRNSVYKSMAFGKRTAVAVLLLLLPAIAYYGVQEKWKDFSNNQYANELAGNGPYQFASAFFQNELDFYKFYQTIPDEAAFRIVRAGLQTPNSHFVNQGPYSIEREITYPQAERHLNVVLISVESFSASFMKAFGSDKNITPYLDTLAGQSLFFTNLYATGTRTVRGLESLSLSIPPTPGQSIVKRPDNAHLFSLGSVFRSKGYTTQYIYGGYSYFDNMKAFFSNNGYTVIDRSAIPASQVHYENIWGVADEDLFTLALHTLDSNYLAGKPFFSHIMTVSNHRPFTYPEGRIDIPPSAQCREGAVKYTDYSIHKFLQEAASKPWFDSTVFVIVADHCASAAGHMELPVTGYHIPMMIYAPRILQPREVSTLTAQIDVAPTILGLLNFHYRSKFFGQDVLNEAPGQERAFISTYQGLGYLRNGKLLVQSPVRKVRTYQPDFNSGNASLLPQDAGFSREGIAWYQCINWQLKHKQQSE</sequence>
<dbReference type="InterPro" id="IPR000917">
    <property type="entry name" value="Sulfatase_N"/>
</dbReference>
<feature type="transmembrane region" description="Helical" evidence="9">
    <location>
        <begin position="235"/>
        <end position="251"/>
    </location>
</feature>
<evidence type="ECO:0000313" key="11">
    <source>
        <dbReference type="EMBL" id="PUZ28999.1"/>
    </source>
</evidence>
<gene>
    <name evidence="11" type="ORF">DCC81_05890</name>
</gene>
<keyword evidence="7" id="KW-0479">Metal-binding</keyword>
<evidence type="ECO:0000256" key="6">
    <source>
        <dbReference type="PIRSR" id="PIRSR005091-1"/>
    </source>
</evidence>
<proteinExistence type="predicted"/>
<feature type="transmembrane region" description="Helical" evidence="9">
    <location>
        <begin position="196"/>
        <end position="215"/>
    </location>
</feature>
<name>A0A2T7BMX6_9BACT</name>
<dbReference type="EMBL" id="QCYK01000001">
    <property type="protein sequence ID" value="PUZ28999.1"/>
    <property type="molecule type" value="Genomic_DNA"/>
</dbReference>
<dbReference type="InterPro" id="IPR050448">
    <property type="entry name" value="OpgB/LTA_synthase_biosynth"/>
</dbReference>
<keyword evidence="2" id="KW-1003">Cell membrane</keyword>
<keyword evidence="5 9" id="KW-0472">Membrane</keyword>
<feature type="transmembrane region" description="Helical" evidence="9">
    <location>
        <begin position="115"/>
        <end position="132"/>
    </location>
</feature>
<keyword evidence="12" id="KW-1185">Reference proteome</keyword>
<dbReference type="GO" id="GO:0005886">
    <property type="term" value="C:plasma membrane"/>
    <property type="evidence" value="ECO:0007669"/>
    <property type="project" value="UniProtKB-SubCell"/>
</dbReference>
<protein>
    <submittedName>
        <fullName evidence="11">Sulfatase</fullName>
    </submittedName>
</protein>
<dbReference type="PANTHER" id="PTHR47371">
    <property type="entry name" value="LIPOTEICHOIC ACID SYNTHASE"/>
    <property type="match status" value="1"/>
</dbReference>
<feature type="domain" description="Sulfatase N-terminal" evidence="10">
    <location>
        <begin position="335"/>
        <end position="604"/>
    </location>
</feature>
<dbReference type="InterPro" id="IPR017850">
    <property type="entry name" value="Alkaline_phosphatase_core_sf"/>
</dbReference>
<dbReference type="SUPFAM" id="SSF53649">
    <property type="entry name" value="Alkaline phosphatase-like"/>
    <property type="match status" value="1"/>
</dbReference>
<evidence type="ECO:0000256" key="5">
    <source>
        <dbReference type="ARBA" id="ARBA00023136"/>
    </source>
</evidence>
<feature type="transmembrane region" description="Helical" evidence="9">
    <location>
        <begin position="12"/>
        <end position="33"/>
    </location>
</feature>
<feature type="active site" evidence="6">
    <location>
        <position position="382"/>
    </location>
</feature>
<dbReference type="Pfam" id="PF00884">
    <property type="entry name" value="Sulfatase"/>
    <property type="match status" value="1"/>
</dbReference>
<feature type="binding site" evidence="8">
    <location>
        <position position="553"/>
    </location>
    <ligand>
        <name>Mn(2+)</name>
        <dbReference type="ChEBI" id="CHEBI:29035"/>
    </ligand>
</feature>
<evidence type="ECO:0000256" key="7">
    <source>
        <dbReference type="PIRSR" id="PIRSR005091-2"/>
    </source>
</evidence>
<feature type="binding site" evidence="7">
    <location>
        <position position="500"/>
    </location>
    <ligand>
        <name>substrate</name>
    </ligand>
</feature>
<evidence type="ECO:0000256" key="2">
    <source>
        <dbReference type="ARBA" id="ARBA00022475"/>
    </source>
</evidence>
<feature type="transmembrane region" description="Helical" evidence="9">
    <location>
        <begin position="45"/>
        <end position="70"/>
    </location>
</feature>
<dbReference type="Gene3D" id="3.40.720.10">
    <property type="entry name" value="Alkaline Phosphatase, subunit A"/>
    <property type="match status" value="1"/>
</dbReference>
<evidence type="ECO:0000259" key="10">
    <source>
        <dbReference type="Pfam" id="PF00884"/>
    </source>
</evidence>
<reference evidence="11 12" key="1">
    <citation type="submission" date="2018-04" db="EMBL/GenBank/DDBJ databases">
        <title>Chitinophaga fuyangensis sp. nov., isolated from soil in a chemical factory.</title>
        <authorList>
            <person name="Chen K."/>
        </authorList>
    </citation>
    <scope>NUCLEOTIDE SEQUENCE [LARGE SCALE GENOMIC DNA]</scope>
    <source>
        <strain evidence="11 12">LY-1</strain>
    </source>
</reference>
<feature type="binding site" evidence="8">
    <location>
        <position position="382"/>
    </location>
    <ligand>
        <name>Mn(2+)</name>
        <dbReference type="ChEBI" id="CHEBI:29035"/>
    </ligand>
</feature>
<feature type="binding site" evidence="8">
    <location>
        <position position="554"/>
    </location>
    <ligand>
        <name>Mn(2+)</name>
        <dbReference type="ChEBI" id="CHEBI:29035"/>
    </ligand>
</feature>
<keyword evidence="3 9" id="KW-0812">Transmembrane</keyword>
<keyword evidence="4 9" id="KW-1133">Transmembrane helix</keyword>
<accession>A0A2T7BMX6</accession>
<evidence type="ECO:0000256" key="8">
    <source>
        <dbReference type="PIRSR" id="PIRSR005091-3"/>
    </source>
</evidence>
<dbReference type="GO" id="GO:0046872">
    <property type="term" value="F:metal ion binding"/>
    <property type="evidence" value="ECO:0007669"/>
    <property type="project" value="UniProtKB-KW"/>
</dbReference>
<feature type="transmembrane region" description="Helical" evidence="9">
    <location>
        <begin position="144"/>
        <end position="167"/>
    </location>
</feature>
<comment type="subcellular location">
    <subcellularLocation>
        <location evidence="1">Cell membrane</location>
        <topology evidence="1">Multi-pass membrane protein</topology>
    </subcellularLocation>
</comment>
<organism evidence="11 12">
    <name type="scientific">Chitinophaga parva</name>
    <dbReference type="NCBI Taxonomy" id="2169414"/>
    <lineage>
        <taxon>Bacteria</taxon>
        <taxon>Pseudomonadati</taxon>
        <taxon>Bacteroidota</taxon>
        <taxon>Chitinophagia</taxon>
        <taxon>Chitinophagales</taxon>
        <taxon>Chitinophagaceae</taxon>
        <taxon>Chitinophaga</taxon>
    </lineage>
</organism>
<comment type="caution">
    <text evidence="11">The sequence shown here is derived from an EMBL/GenBank/DDBJ whole genome shotgun (WGS) entry which is preliminary data.</text>
</comment>
<dbReference type="Proteomes" id="UP000244450">
    <property type="component" value="Unassembled WGS sequence"/>
</dbReference>
<feature type="transmembrane region" description="Helical" evidence="9">
    <location>
        <begin position="82"/>
        <end position="103"/>
    </location>
</feature>